<proteinExistence type="predicted"/>
<evidence type="ECO:0000256" key="1">
    <source>
        <dbReference type="SAM" id="SignalP"/>
    </source>
</evidence>
<evidence type="ECO:0000313" key="4">
    <source>
        <dbReference type="Proteomes" id="UP000266313"/>
    </source>
</evidence>
<protein>
    <recommendedName>
        <fullName evidence="2">Glycine-zipper-containing OmpA-like membrane domain-containing protein</fullName>
    </recommendedName>
</protein>
<dbReference type="Proteomes" id="UP000266313">
    <property type="component" value="Chromosome"/>
</dbReference>
<feature type="domain" description="Glycine-zipper-containing OmpA-like membrane" evidence="2">
    <location>
        <begin position="67"/>
        <end position="107"/>
    </location>
</feature>
<sequence>MRVKRLMVKKLSVFVGAVLALSGCATYTGWEPVVDTYNDPNAYRLQQDLAECKMIARQAGSTGTEAAKGAAAGALLGAATGAAVGAVAGNPGGGAAVGAAAGGLGGAGYSGVSGDDQYKRAYINCLRNRGHRVVN</sequence>
<evidence type="ECO:0000313" key="3">
    <source>
        <dbReference type="EMBL" id="BBA37539.1"/>
    </source>
</evidence>
<feature type="signal peptide" evidence="1">
    <location>
        <begin position="1"/>
        <end position="20"/>
    </location>
</feature>
<dbReference type="EMBL" id="AP017928">
    <property type="protein sequence ID" value="BBA37539.1"/>
    <property type="molecule type" value="Genomic_DNA"/>
</dbReference>
<gene>
    <name evidence="3" type="ORF">sS8_5622</name>
</gene>
<evidence type="ECO:0000259" key="2">
    <source>
        <dbReference type="Pfam" id="PF13436"/>
    </source>
</evidence>
<dbReference type="PROSITE" id="PS51257">
    <property type="entry name" value="PROKAR_LIPOPROTEIN"/>
    <property type="match status" value="1"/>
</dbReference>
<dbReference type="Pfam" id="PF13436">
    <property type="entry name" value="Gly-zipper_OmpA"/>
    <property type="match status" value="1"/>
</dbReference>
<dbReference type="AlphaFoldDB" id="A0A286P4G0"/>
<name>A0A286P4G0_9GAMM</name>
<feature type="chain" id="PRO_5012538459" description="Glycine-zipper-containing OmpA-like membrane domain-containing protein" evidence="1">
    <location>
        <begin position="21"/>
        <end position="135"/>
    </location>
</feature>
<dbReference type="KEGG" id="mmai:sS8_5622"/>
<keyword evidence="4" id="KW-1185">Reference proteome</keyword>
<keyword evidence="1" id="KW-0732">Signal</keyword>
<accession>A0A286P4G0</accession>
<dbReference type="InterPro" id="IPR025693">
    <property type="entry name" value="Gly-zipper_OmpA-like_dom"/>
</dbReference>
<organism evidence="3 4">
    <name type="scientific">Methylocaldum marinum</name>
    <dbReference type="NCBI Taxonomy" id="1432792"/>
    <lineage>
        <taxon>Bacteria</taxon>
        <taxon>Pseudomonadati</taxon>
        <taxon>Pseudomonadota</taxon>
        <taxon>Gammaproteobacteria</taxon>
        <taxon>Methylococcales</taxon>
        <taxon>Methylococcaceae</taxon>
        <taxon>Methylocaldum</taxon>
    </lineage>
</organism>
<reference evidence="3 4" key="1">
    <citation type="submission" date="2016-12" db="EMBL/GenBank/DDBJ databases">
        <title>Genome sequencing of Methylocaldum marinum.</title>
        <authorList>
            <person name="Takeuchi M."/>
            <person name="Kamagata Y."/>
            <person name="Hiraoka S."/>
            <person name="Oshima K."/>
            <person name="Hattori M."/>
            <person name="Iwasaki W."/>
        </authorList>
    </citation>
    <scope>NUCLEOTIDE SEQUENCE [LARGE SCALE GENOMIC DNA]</scope>
    <source>
        <strain evidence="3 4">S8</strain>
    </source>
</reference>